<dbReference type="InterPro" id="IPR036236">
    <property type="entry name" value="Znf_C2H2_sf"/>
</dbReference>
<feature type="region of interest" description="Disordered" evidence="6">
    <location>
        <begin position="393"/>
        <end position="422"/>
    </location>
</feature>
<dbReference type="FunFam" id="3.30.160.60:FF:000125">
    <property type="entry name" value="Putative zinc finger protein 143"/>
    <property type="match status" value="1"/>
</dbReference>
<dbReference type="Gene3D" id="3.30.160.60">
    <property type="entry name" value="Classic Zinc Finger"/>
    <property type="match status" value="4"/>
</dbReference>
<gene>
    <name evidence="8" type="ORF">K491DRAFT_693922</name>
</gene>
<keyword evidence="3 5" id="KW-0863">Zinc-finger</keyword>
<dbReference type="PANTHER" id="PTHR19818">
    <property type="entry name" value="ZINC FINGER PROTEIN ZIC AND GLI"/>
    <property type="match status" value="1"/>
</dbReference>
<dbReference type="InterPro" id="IPR050329">
    <property type="entry name" value="GLI_C2H2-zinc-finger"/>
</dbReference>
<evidence type="ECO:0000256" key="3">
    <source>
        <dbReference type="ARBA" id="ARBA00022771"/>
    </source>
</evidence>
<dbReference type="GO" id="GO:0008270">
    <property type="term" value="F:zinc ion binding"/>
    <property type="evidence" value="ECO:0007669"/>
    <property type="project" value="UniProtKB-KW"/>
</dbReference>
<protein>
    <recommendedName>
        <fullName evidence="7">C2H2-type domain-containing protein</fullName>
    </recommendedName>
</protein>
<keyword evidence="4" id="KW-0862">Zinc</keyword>
<dbReference type="PANTHER" id="PTHR19818:SF139">
    <property type="entry name" value="PAIR-RULE PROTEIN ODD-PAIRED"/>
    <property type="match status" value="1"/>
</dbReference>
<evidence type="ECO:0000313" key="9">
    <source>
        <dbReference type="Proteomes" id="UP000799324"/>
    </source>
</evidence>
<evidence type="ECO:0000313" key="8">
    <source>
        <dbReference type="EMBL" id="KAF2654393.1"/>
    </source>
</evidence>
<keyword evidence="2" id="KW-0677">Repeat</keyword>
<dbReference type="Proteomes" id="UP000799324">
    <property type="component" value="Unassembled WGS sequence"/>
</dbReference>
<evidence type="ECO:0000259" key="7">
    <source>
        <dbReference type="PROSITE" id="PS50157"/>
    </source>
</evidence>
<evidence type="ECO:0000256" key="4">
    <source>
        <dbReference type="ARBA" id="ARBA00022833"/>
    </source>
</evidence>
<dbReference type="SUPFAM" id="SSF57667">
    <property type="entry name" value="beta-beta-alpha zinc fingers"/>
    <property type="match status" value="2"/>
</dbReference>
<feature type="domain" description="C2H2-type" evidence="7">
    <location>
        <begin position="555"/>
        <end position="582"/>
    </location>
</feature>
<dbReference type="GO" id="GO:0000978">
    <property type="term" value="F:RNA polymerase II cis-regulatory region sequence-specific DNA binding"/>
    <property type="evidence" value="ECO:0007669"/>
    <property type="project" value="TreeGrafter"/>
</dbReference>
<dbReference type="GO" id="GO:0000981">
    <property type="term" value="F:DNA-binding transcription factor activity, RNA polymerase II-specific"/>
    <property type="evidence" value="ECO:0007669"/>
    <property type="project" value="UniProtKB-ARBA"/>
</dbReference>
<feature type="compositionally biased region" description="Polar residues" evidence="6">
    <location>
        <begin position="393"/>
        <end position="421"/>
    </location>
</feature>
<dbReference type="PROSITE" id="PS00028">
    <property type="entry name" value="ZINC_FINGER_C2H2_1"/>
    <property type="match status" value="3"/>
</dbReference>
<dbReference type="InterPro" id="IPR013087">
    <property type="entry name" value="Znf_C2H2_type"/>
</dbReference>
<feature type="domain" description="C2H2-type" evidence="7">
    <location>
        <begin position="496"/>
        <end position="525"/>
    </location>
</feature>
<keyword evidence="1" id="KW-0479">Metal-binding</keyword>
<accession>A0A6A6T645</accession>
<dbReference type="PROSITE" id="PS50157">
    <property type="entry name" value="ZINC_FINGER_C2H2_2"/>
    <property type="match status" value="4"/>
</dbReference>
<evidence type="ECO:0000256" key="1">
    <source>
        <dbReference type="ARBA" id="ARBA00022723"/>
    </source>
</evidence>
<dbReference type="GO" id="GO:0045944">
    <property type="term" value="P:positive regulation of transcription by RNA polymerase II"/>
    <property type="evidence" value="ECO:0007669"/>
    <property type="project" value="UniProtKB-ARBA"/>
</dbReference>
<dbReference type="EMBL" id="MU004365">
    <property type="protein sequence ID" value="KAF2654393.1"/>
    <property type="molecule type" value="Genomic_DNA"/>
</dbReference>
<proteinExistence type="predicted"/>
<dbReference type="OrthoDB" id="3437960at2759"/>
<feature type="domain" description="C2H2-type" evidence="7">
    <location>
        <begin position="468"/>
        <end position="495"/>
    </location>
</feature>
<name>A0A6A6T645_9PLEO</name>
<evidence type="ECO:0000256" key="5">
    <source>
        <dbReference type="PROSITE-ProRule" id="PRU00042"/>
    </source>
</evidence>
<organism evidence="8 9">
    <name type="scientific">Lophiostoma macrostomum CBS 122681</name>
    <dbReference type="NCBI Taxonomy" id="1314788"/>
    <lineage>
        <taxon>Eukaryota</taxon>
        <taxon>Fungi</taxon>
        <taxon>Dikarya</taxon>
        <taxon>Ascomycota</taxon>
        <taxon>Pezizomycotina</taxon>
        <taxon>Dothideomycetes</taxon>
        <taxon>Pleosporomycetidae</taxon>
        <taxon>Pleosporales</taxon>
        <taxon>Lophiostomataceae</taxon>
        <taxon>Lophiostoma</taxon>
    </lineage>
</organism>
<dbReference type="GO" id="GO:0005634">
    <property type="term" value="C:nucleus"/>
    <property type="evidence" value="ECO:0007669"/>
    <property type="project" value="TreeGrafter"/>
</dbReference>
<reference evidence="8" key="1">
    <citation type="journal article" date="2020" name="Stud. Mycol.">
        <title>101 Dothideomycetes genomes: a test case for predicting lifestyles and emergence of pathogens.</title>
        <authorList>
            <person name="Haridas S."/>
            <person name="Albert R."/>
            <person name="Binder M."/>
            <person name="Bloem J."/>
            <person name="Labutti K."/>
            <person name="Salamov A."/>
            <person name="Andreopoulos B."/>
            <person name="Baker S."/>
            <person name="Barry K."/>
            <person name="Bills G."/>
            <person name="Bluhm B."/>
            <person name="Cannon C."/>
            <person name="Castanera R."/>
            <person name="Culley D."/>
            <person name="Daum C."/>
            <person name="Ezra D."/>
            <person name="Gonzalez J."/>
            <person name="Henrissat B."/>
            <person name="Kuo A."/>
            <person name="Liang C."/>
            <person name="Lipzen A."/>
            <person name="Lutzoni F."/>
            <person name="Magnuson J."/>
            <person name="Mondo S."/>
            <person name="Nolan M."/>
            <person name="Ohm R."/>
            <person name="Pangilinan J."/>
            <person name="Park H.-J."/>
            <person name="Ramirez L."/>
            <person name="Alfaro M."/>
            <person name="Sun H."/>
            <person name="Tritt A."/>
            <person name="Yoshinaga Y."/>
            <person name="Zwiers L.-H."/>
            <person name="Turgeon B."/>
            <person name="Goodwin S."/>
            <person name="Spatafora J."/>
            <person name="Crous P."/>
            <person name="Grigoriev I."/>
        </authorList>
    </citation>
    <scope>NUCLEOTIDE SEQUENCE</scope>
    <source>
        <strain evidence="8">CBS 122681</strain>
    </source>
</reference>
<dbReference type="SMART" id="SM00355">
    <property type="entry name" value="ZnF_C2H2"/>
    <property type="match status" value="5"/>
</dbReference>
<keyword evidence="9" id="KW-1185">Reference proteome</keyword>
<dbReference type="AlphaFoldDB" id="A0A6A6T645"/>
<evidence type="ECO:0000256" key="6">
    <source>
        <dbReference type="SAM" id="MobiDB-lite"/>
    </source>
</evidence>
<evidence type="ECO:0000256" key="2">
    <source>
        <dbReference type="ARBA" id="ARBA00022737"/>
    </source>
</evidence>
<sequence length="604" mass="66286">MFSLPSAPLAGTKRAAEHVIDPQNTASGVAVEREHQVEHIDPRTLCCSTCCPDSPSQTLPDSRPAKRRASALKVGGYHGATAESSGSKTHTGHEFPDTCFETFCQDCDLDTTCTSPCALPCEDVECSKEDVCWDPHCDQGQECADQCVDPECTKAACPNDPCFCQQCDAQPCPLGDPNNGCHLAHTPPTATGTIFCFDNAPCHFQDTDHFSHPHLPTYDGKPCFSQDHGLLGQCDVTVQPSHTATPGLSPSNYTSLESTFSTQSSPTPGFASSSNCFLDIASDHCHIDNACCHGPTRACGDYLGVPQGNFDLWKLSLDQGQGIADDSLHGTQPGNSLSFDYPSNDLGNTFSSNLFNFDNSWMFPTSPFTPGFSTSDIASNAKFDMLASTMQEDSMDSSSVRNSKESTVFSSRPTTSASTPMPGQPLICKWQHAPGLPCLQTFDSAEALHRHIKSSHVDNCARCICQWEGCESCDRDFKQRSKLSRHLLGHAGHRPYACSFEGCNKTFATNQAKDNHERTHTGDRPYQCDMCDYTTTTHTQLQTHISALHLRKKEHKCRYCDFSCADSSNLSKHERTHQVSYTLESFRLHMPSLFFSLPMYPLVW</sequence>
<feature type="domain" description="C2H2-type" evidence="7">
    <location>
        <begin position="526"/>
        <end position="554"/>
    </location>
</feature>